<evidence type="ECO:0000256" key="2">
    <source>
        <dbReference type="ARBA" id="ARBA00022737"/>
    </source>
</evidence>
<dbReference type="Pfam" id="PF00098">
    <property type="entry name" value="zf-CCHC"/>
    <property type="match status" value="1"/>
</dbReference>
<dbReference type="FunFam" id="4.10.60.10:FF:000091">
    <property type="entry name" value="Zinc finger CCHC-type-containing 9"/>
    <property type="match status" value="1"/>
</dbReference>
<keyword evidence="4" id="KW-0862">Zinc</keyword>
<reference evidence="7" key="1">
    <citation type="submission" date="2018-11" db="EMBL/GenBank/DDBJ databases">
        <authorList>
            <consortium name="Genoscope - CEA"/>
            <person name="William W."/>
        </authorList>
    </citation>
    <scope>NUCLEOTIDE SEQUENCE</scope>
</reference>
<evidence type="ECO:0000256" key="5">
    <source>
        <dbReference type="PROSITE-ProRule" id="PRU00047"/>
    </source>
</evidence>
<dbReference type="EMBL" id="LR031577">
    <property type="protein sequence ID" value="VDD17367.1"/>
    <property type="molecule type" value="Genomic_DNA"/>
</dbReference>
<dbReference type="AlphaFoldDB" id="A0A3P6CFC6"/>
<organism evidence="7">
    <name type="scientific">Brassica campestris</name>
    <name type="common">Field mustard</name>
    <dbReference type="NCBI Taxonomy" id="3711"/>
    <lineage>
        <taxon>Eukaryota</taxon>
        <taxon>Viridiplantae</taxon>
        <taxon>Streptophyta</taxon>
        <taxon>Embryophyta</taxon>
        <taxon>Tracheophyta</taxon>
        <taxon>Spermatophyta</taxon>
        <taxon>Magnoliopsida</taxon>
        <taxon>eudicotyledons</taxon>
        <taxon>Gunneridae</taxon>
        <taxon>Pentapetalae</taxon>
        <taxon>rosids</taxon>
        <taxon>malvids</taxon>
        <taxon>Brassicales</taxon>
        <taxon>Brassicaceae</taxon>
        <taxon>Brassiceae</taxon>
        <taxon>Brassica</taxon>
    </lineage>
</organism>
<proteinExistence type="predicted"/>
<dbReference type="PANTHER" id="PTHR47798:SF2">
    <property type="entry name" value="CCHC-TYPE DOMAIN-CONTAINING PROTEIN"/>
    <property type="match status" value="1"/>
</dbReference>
<evidence type="ECO:0000256" key="1">
    <source>
        <dbReference type="ARBA" id="ARBA00022723"/>
    </source>
</evidence>
<dbReference type="Gene3D" id="4.10.60.10">
    <property type="entry name" value="Zinc finger, CCHC-type"/>
    <property type="match status" value="1"/>
</dbReference>
<sequence length="210" mass="23174">MRKCSSTRHPLRVPGMKPGEGCYICKSKTHIAKVCFSATSWHINKSTELKSGGLPIHLYIAQGPSSHTMWDSNSPSTRDGGSLDSCDRSHVHVSSHGLHLLVLMRGTKFASCFICKEHGHISKNCPQNKHGVYPMGGCCKVCGSVAHLVKDCPDKLNRDSTPTKSSRFDATPRGKLTKFSTGMILRTISMKSLKVARRTRLLMMLLHLIM</sequence>
<evidence type="ECO:0000256" key="4">
    <source>
        <dbReference type="ARBA" id="ARBA00022833"/>
    </source>
</evidence>
<evidence type="ECO:0000259" key="6">
    <source>
        <dbReference type="PROSITE" id="PS50158"/>
    </source>
</evidence>
<name>A0A3P6CFC6_BRACM</name>
<evidence type="ECO:0000256" key="3">
    <source>
        <dbReference type="ARBA" id="ARBA00022771"/>
    </source>
</evidence>
<dbReference type="InterPro" id="IPR036875">
    <property type="entry name" value="Znf_CCHC_sf"/>
</dbReference>
<feature type="domain" description="CCHC-type" evidence="6">
    <location>
        <begin position="112"/>
        <end position="127"/>
    </location>
</feature>
<protein>
    <recommendedName>
        <fullName evidence="6">CCHC-type domain-containing protein</fullName>
    </recommendedName>
</protein>
<dbReference type="PROSITE" id="PS50158">
    <property type="entry name" value="ZF_CCHC"/>
    <property type="match status" value="1"/>
</dbReference>
<accession>A0A3P6CFC6</accession>
<dbReference type="PANTHER" id="PTHR47798">
    <property type="entry name" value="OS04G0555800 PROTEIN"/>
    <property type="match status" value="1"/>
</dbReference>
<keyword evidence="3 5" id="KW-0863">Zinc-finger</keyword>
<keyword evidence="1" id="KW-0479">Metal-binding</keyword>
<evidence type="ECO:0000313" key="7">
    <source>
        <dbReference type="EMBL" id="VDD17367.1"/>
    </source>
</evidence>
<dbReference type="GO" id="GO:0003676">
    <property type="term" value="F:nucleic acid binding"/>
    <property type="evidence" value="ECO:0007669"/>
    <property type="project" value="InterPro"/>
</dbReference>
<dbReference type="SMART" id="SM00343">
    <property type="entry name" value="ZnF_C2HC"/>
    <property type="match status" value="3"/>
</dbReference>
<dbReference type="SUPFAM" id="SSF57756">
    <property type="entry name" value="Retrovirus zinc finger-like domains"/>
    <property type="match status" value="1"/>
</dbReference>
<dbReference type="GO" id="GO:0008270">
    <property type="term" value="F:zinc ion binding"/>
    <property type="evidence" value="ECO:0007669"/>
    <property type="project" value="UniProtKB-KW"/>
</dbReference>
<keyword evidence="2" id="KW-0677">Repeat</keyword>
<dbReference type="InterPro" id="IPR001878">
    <property type="entry name" value="Znf_CCHC"/>
</dbReference>
<gene>
    <name evidence="7" type="ORF">BRAA10T43080Z</name>
</gene>